<proteinExistence type="predicted"/>
<dbReference type="AlphaFoldDB" id="A0A2A4FSQ8"/>
<dbReference type="Proteomes" id="UP000218934">
    <property type="component" value="Unassembled WGS sequence"/>
</dbReference>
<dbReference type="KEGG" id="rdi:CMV14_02960"/>
<dbReference type="EMBL" id="NWUF01000015">
    <property type="protein sequence ID" value="PCE41453.1"/>
    <property type="molecule type" value="Genomic_DNA"/>
</dbReference>
<comment type="caution">
    <text evidence="1">The sequence shown here is derived from an EMBL/GenBank/DDBJ whole genome shotgun (WGS) entry which is preliminary data.</text>
</comment>
<accession>A0A2A4FSQ8</accession>
<dbReference type="OrthoDB" id="9791748at2"/>
<dbReference type="RefSeq" id="WP_066967935.1">
    <property type="nucleotide sequence ID" value="NZ_CP023449.1"/>
</dbReference>
<evidence type="ECO:0008006" key="3">
    <source>
        <dbReference type="Google" id="ProtNLM"/>
    </source>
</evidence>
<gene>
    <name evidence="1" type="ORF">COO09_15425</name>
</gene>
<sequence length="220" mass="23266">MTGWLGRALLGSAAIALVAGVFVVAADRGARAADHLDPPARTDPAVDTTPDKAADIADVYAWHTPTDLVIAVTFAGPQASNLPATYDRDMLYTINISNDDVTFTPEVQIHFRFGQNGSATGVQFTGVPGTTGAIEGPVEADLRQGQSVVRAGLFDDPFFFDLEGFRATRATGALSFRSNRNFFAGQNLTAGVVQFPRSAIDTGSGKIRIWATSARFGGNI</sequence>
<evidence type="ECO:0000313" key="1">
    <source>
        <dbReference type="EMBL" id="PCE41453.1"/>
    </source>
</evidence>
<protein>
    <recommendedName>
        <fullName evidence="3">DUF4331 domain-containing protein</fullName>
    </recommendedName>
</protein>
<name>A0A2A4FSQ8_9SPHN</name>
<keyword evidence="2" id="KW-1185">Reference proteome</keyword>
<organism evidence="1 2">
    <name type="scientific">Rhizorhabdus dicambivorans</name>
    <dbReference type="NCBI Taxonomy" id="1850238"/>
    <lineage>
        <taxon>Bacteria</taxon>
        <taxon>Pseudomonadati</taxon>
        <taxon>Pseudomonadota</taxon>
        <taxon>Alphaproteobacteria</taxon>
        <taxon>Sphingomonadales</taxon>
        <taxon>Sphingomonadaceae</taxon>
        <taxon>Rhizorhabdus</taxon>
    </lineage>
</organism>
<reference evidence="1 2" key="1">
    <citation type="submission" date="2017-09" db="EMBL/GenBank/DDBJ databases">
        <title>The Catabolism of 3,6-Dichlorosalicylic acid is Initiated by the Cytochrome P450 Monooxygenase DsmABC in Rhizorhabdus dicambivorans Ndbn-20.</title>
        <authorList>
            <person name="Na L."/>
        </authorList>
    </citation>
    <scope>NUCLEOTIDE SEQUENCE [LARGE SCALE GENOMIC DNA]</scope>
    <source>
        <strain evidence="1 2">Ndbn-20m</strain>
    </source>
</reference>
<evidence type="ECO:0000313" key="2">
    <source>
        <dbReference type="Proteomes" id="UP000218934"/>
    </source>
</evidence>